<keyword evidence="5 11" id="KW-0812">Transmembrane</keyword>
<feature type="transmembrane region" description="Helical" evidence="11">
    <location>
        <begin position="15"/>
        <end position="34"/>
    </location>
</feature>
<dbReference type="PANTHER" id="PTHR20996:SF1">
    <property type="entry name" value="NUCLEAR ENVELOPE PHOSPHATASE-REGULATORY SUBUNIT 1"/>
    <property type="match status" value="1"/>
</dbReference>
<reference evidence="13" key="1">
    <citation type="submission" date="2016-11" db="UniProtKB">
        <authorList>
            <consortium name="WormBaseParasite"/>
        </authorList>
    </citation>
    <scope>IDENTIFICATION</scope>
</reference>
<dbReference type="InterPro" id="IPR019168">
    <property type="entry name" value="NEP1-R1"/>
</dbReference>
<dbReference type="GO" id="GO:0005737">
    <property type="term" value="C:cytoplasm"/>
    <property type="evidence" value="ECO:0007669"/>
    <property type="project" value="UniProtKB-SubCell"/>
</dbReference>
<accession>A0A1I7XPF2</accession>
<keyword evidence="6 11" id="KW-1133">Transmembrane helix</keyword>
<comment type="similarity">
    <text evidence="3">Belongs to the CNEP1R1 family.</text>
</comment>
<keyword evidence="4" id="KW-0963">Cytoplasm</keyword>
<dbReference type="GO" id="GO:0071595">
    <property type="term" value="C:Nem1-Spo7 phosphatase complex"/>
    <property type="evidence" value="ECO:0007669"/>
    <property type="project" value="InterPro"/>
</dbReference>
<evidence type="ECO:0000313" key="13">
    <source>
        <dbReference type="WBParaSite" id="Hba_19418"/>
    </source>
</evidence>
<evidence type="ECO:0000256" key="7">
    <source>
        <dbReference type="ARBA" id="ARBA00023098"/>
    </source>
</evidence>
<keyword evidence="8 11" id="KW-0472">Membrane</keyword>
<protein>
    <recommendedName>
        <fullName evidence="10">Transmembrane protein 188</fullName>
    </recommendedName>
</protein>
<evidence type="ECO:0000256" key="9">
    <source>
        <dbReference type="ARBA" id="ARBA00023242"/>
    </source>
</evidence>
<dbReference type="WBParaSite" id="Hba_19418">
    <property type="protein sequence ID" value="Hba_19418"/>
    <property type="gene ID" value="Hba_19418"/>
</dbReference>
<name>A0A1I7XPF2_HETBA</name>
<evidence type="ECO:0000256" key="5">
    <source>
        <dbReference type="ARBA" id="ARBA00022692"/>
    </source>
</evidence>
<evidence type="ECO:0000256" key="6">
    <source>
        <dbReference type="ARBA" id="ARBA00022989"/>
    </source>
</evidence>
<evidence type="ECO:0000256" key="1">
    <source>
        <dbReference type="ARBA" id="ARBA00004232"/>
    </source>
</evidence>
<evidence type="ECO:0000256" key="8">
    <source>
        <dbReference type="ARBA" id="ARBA00023136"/>
    </source>
</evidence>
<keyword evidence="12" id="KW-1185">Reference proteome</keyword>
<evidence type="ECO:0000256" key="11">
    <source>
        <dbReference type="SAM" id="Phobius"/>
    </source>
</evidence>
<evidence type="ECO:0000256" key="3">
    <source>
        <dbReference type="ARBA" id="ARBA00010998"/>
    </source>
</evidence>
<dbReference type="PANTHER" id="PTHR20996">
    <property type="entry name" value="NUCLEAR ENVELOPE PHOSPHATASE-REGULATORY SUBUNIT 1"/>
    <property type="match status" value="1"/>
</dbReference>
<dbReference type="Proteomes" id="UP000095283">
    <property type="component" value="Unplaced"/>
</dbReference>
<dbReference type="AlphaFoldDB" id="A0A1I7XPF2"/>
<keyword evidence="9" id="KW-0539">Nucleus</keyword>
<dbReference type="Pfam" id="PF09771">
    <property type="entry name" value="Tmemb_18A"/>
    <property type="match status" value="1"/>
</dbReference>
<evidence type="ECO:0000256" key="10">
    <source>
        <dbReference type="ARBA" id="ARBA00030458"/>
    </source>
</evidence>
<evidence type="ECO:0000256" key="2">
    <source>
        <dbReference type="ARBA" id="ARBA00004496"/>
    </source>
</evidence>
<evidence type="ECO:0000313" key="12">
    <source>
        <dbReference type="Proteomes" id="UP000095283"/>
    </source>
</evidence>
<proteinExistence type="inferred from homology"/>
<organism evidence="12 13">
    <name type="scientific">Heterorhabditis bacteriophora</name>
    <name type="common">Entomopathogenic nematode worm</name>
    <dbReference type="NCBI Taxonomy" id="37862"/>
    <lineage>
        <taxon>Eukaryota</taxon>
        <taxon>Metazoa</taxon>
        <taxon>Ecdysozoa</taxon>
        <taxon>Nematoda</taxon>
        <taxon>Chromadorea</taxon>
        <taxon>Rhabditida</taxon>
        <taxon>Rhabditina</taxon>
        <taxon>Rhabditomorpha</taxon>
        <taxon>Strongyloidea</taxon>
        <taxon>Heterorhabditidae</taxon>
        <taxon>Heterorhabditis</taxon>
    </lineage>
</organism>
<keyword evidence="7" id="KW-0443">Lipid metabolism</keyword>
<sequence>MSDLKFFERRLTESHPVFSISVPVLFILFTVFGIHRRVVEPSIFSFSIARRCRESLSYFSLSCDDNGKLIVKPAVRMSSP</sequence>
<evidence type="ECO:0000256" key="4">
    <source>
        <dbReference type="ARBA" id="ARBA00022490"/>
    </source>
</evidence>
<dbReference type="GO" id="GO:0031965">
    <property type="term" value="C:nuclear membrane"/>
    <property type="evidence" value="ECO:0007669"/>
    <property type="project" value="UniProtKB-SubCell"/>
</dbReference>
<comment type="subcellular location">
    <subcellularLocation>
        <location evidence="2">Cytoplasm</location>
    </subcellularLocation>
    <subcellularLocation>
        <location evidence="1">Nucleus membrane</location>
        <topology evidence="1">Multi-pass membrane protein</topology>
    </subcellularLocation>
</comment>
<dbReference type="GO" id="GO:0006629">
    <property type="term" value="P:lipid metabolic process"/>
    <property type="evidence" value="ECO:0007669"/>
    <property type="project" value="UniProtKB-KW"/>
</dbReference>